<dbReference type="Proteomes" id="UP000272942">
    <property type="component" value="Unassembled WGS sequence"/>
</dbReference>
<sequence>MGLRAIHSMSCSIPWYLLFTARTTTGIYPLIKDSITLSAAELECFPTAYRLAPKLARTVFSMVETPTSNRYAHSTRTWTRIGLNCNSYTLASDYTQLQVLLPGPDGYQQPVL</sequence>
<dbReference type="AlphaFoldDB" id="A0A183B1N1"/>
<accession>A0A183B1N1</accession>
<dbReference type="WBParaSite" id="ECPE_0001315501-mRNA-1">
    <property type="protein sequence ID" value="ECPE_0001315501-mRNA-1"/>
    <property type="gene ID" value="ECPE_0001315501"/>
</dbReference>
<evidence type="ECO:0000313" key="3">
    <source>
        <dbReference type="WBParaSite" id="ECPE_0001315501-mRNA-1"/>
    </source>
</evidence>
<proteinExistence type="predicted"/>
<gene>
    <name evidence="1" type="ORF">ECPE_LOCUS13116</name>
</gene>
<protein>
    <submittedName>
        <fullName evidence="3">Secreted protein</fullName>
    </submittedName>
</protein>
<name>A0A183B1N1_9TREM</name>
<reference evidence="1 2" key="2">
    <citation type="submission" date="2018-11" db="EMBL/GenBank/DDBJ databases">
        <authorList>
            <consortium name="Pathogen Informatics"/>
        </authorList>
    </citation>
    <scope>NUCLEOTIDE SEQUENCE [LARGE SCALE GENOMIC DNA]</scope>
    <source>
        <strain evidence="1 2">Egypt</strain>
    </source>
</reference>
<reference evidence="3" key="1">
    <citation type="submission" date="2016-06" db="UniProtKB">
        <authorList>
            <consortium name="WormBaseParasite"/>
        </authorList>
    </citation>
    <scope>IDENTIFICATION</scope>
</reference>
<organism evidence="3">
    <name type="scientific">Echinostoma caproni</name>
    <dbReference type="NCBI Taxonomy" id="27848"/>
    <lineage>
        <taxon>Eukaryota</taxon>
        <taxon>Metazoa</taxon>
        <taxon>Spiralia</taxon>
        <taxon>Lophotrochozoa</taxon>
        <taxon>Platyhelminthes</taxon>
        <taxon>Trematoda</taxon>
        <taxon>Digenea</taxon>
        <taxon>Plagiorchiida</taxon>
        <taxon>Echinostomata</taxon>
        <taxon>Echinostomatoidea</taxon>
        <taxon>Echinostomatidae</taxon>
        <taxon>Echinostoma</taxon>
    </lineage>
</organism>
<evidence type="ECO:0000313" key="2">
    <source>
        <dbReference type="Proteomes" id="UP000272942"/>
    </source>
</evidence>
<keyword evidence="2" id="KW-1185">Reference proteome</keyword>
<dbReference type="EMBL" id="UZAN01054348">
    <property type="protein sequence ID" value="VDP90388.1"/>
    <property type="molecule type" value="Genomic_DNA"/>
</dbReference>
<evidence type="ECO:0000313" key="1">
    <source>
        <dbReference type="EMBL" id="VDP90388.1"/>
    </source>
</evidence>